<organism evidence="1 2">
    <name type="scientific">Gottfriedia luciferensis</name>
    <dbReference type="NCBI Taxonomy" id="178774"/>
    <lineage>
        <taxon>Bacteria</taxon>
        <taxon>Bacillati</taxon>
        <taxon>Bacillota</taxon>
        <taxon>Bacilli</taxon>
        <taxon>Bacillales</taxon>
        <taxon>Bacillaceae</taxon>
        <taxon>Gottfriedia</taxon>
    </lineage>
</organism>
<dbReference type="Proteomes" id="UP000094580">
    <property type="component" value="Unassembled WGS sequence"/>
</dbReference>
<protein>
    <recommendedName>
        <fullName evidence="3">DUF3243 domain-containing protein</fullName>
    </recommendedName>
</protein>
<gene>
    <name evidence="1" type="ORF">BED47_01540</name>
</gene>
<dbReference type="InterPro" id="IPR021637">
    <property type="entry name" value="DUF3243"/>
</dbReference>
<keyword evidence="2" id="KW-1185">Reference proteome</keyword>
<comment type="caution">
    <text evidence="1">The sequence shown here is derived from an EMBL/GenBank/DDBJ whole genome shotgun (WGS) entry which is preliminary data.</text>
</comment>
<dbReference type="EMBL" id="MDKC01000001">
    <property type="protein sequence ID" value="ODG93881.1"/>
    <property type="molecule type" value="Genomic_DNA"/>
</dbReference>
<reference evidence="1 2" key="1">
    <citation type="submission" date="2016-07" db="EMBL/GenBank/DDBJ databases">
        <authorList>
            <person name="Townsley L."/>
            <person name="Shank E.A."/>
        </authorList>
    </citation>
    <scope>NUCLEOTIDE SEQUENCE [LARGE SCALE GENOMIC DNA]</scope>
    <source>
        <strain evidence="1 2">CH01</strain>
    </source>
</reference>
<dbReference type="InterPro" id="IPR024702">
    <property type="entry name" value="Uncharacterised_YmfJ"/>
</dbReference>
<evidence type="ECO:0000313" key="2">
    <source>
        <dbReference type="Proteomes" id="UP000094580"/>
    </source>
</evidence>
<dbReference type="Gene3D" id="1.10.760.20">
    <property type="entry name" value="Protein of unknown function DUF3243"/>
    <property type="match status" value="1"/>
</dbReference>
<dbReference type="InterPro" id="IPR038292">
    <property type="entry name" value="YmfJ/YflH_sf"/>
</dbReference>
<accession>A0ABX2ZXG3</accession>
<name>A0ABX2ZXG3_9BACI</name>
<dbReference type="Pfam" id="PF11588">
    <property type="entry name" value="DUF3243"/>
    <property type="match status" value="1"/>
</dbReference>
<evidence type="ECO:0008006" key="3">
    <source>
        <dbReference type="Google" id="ProtNLM"/>
    </source>
</evidence>
<dbReference type="RefSeq" id="WP_025671950.1">
    <property type="nucleotide sequence ID" value="NZ_MDKC01000001.1"/>
</dbReference>
<dbReference type="PIRSF" id="PIRSF004764">
    <property type="entry name" value="YmfJ"/>
    <property type="match status" value="1"/>
</dbReference>
<sequence length="82" mass="9430">MSILDNWDQWKDFLGDRLEATGEKGVGEGAINEMAYRLGNYLANEVEPKNAEEQILKDLWNVADEQEQHTIAALMMKYVKNK</sequence>
<evidence type="ECO:0000313" key="1">
    <source>
        <dbReference type="EMBL" id="ODG93881.1"/>
    </source>
</evidence>
<proteinExistence type="predicted"/>